<dbReference type="Gene3D" id="3.90.25.10">
    <property type="entry name" value="UDP-galactose 4-epimerase, domain 1"/>
    <property type="match status" value="1"/>
</dbReference>
<comment type="caution">
    <text evidence="2">The sequence shown here is derived from an EMBL/GenBank/DDBJ whole genome shotgun (WGS) entry which is preliminary data.</text>
</comment>
<reference evidence="3" key="1">
    <citation type="journal article" date="2019" name="Int. J. Syst. Evol. Microbiol.">
        <title>The Global Catalogue of Microorganisms (GCM) 10K type strain sequencing project: providing services to taxonomists for standard genome sequencing and annotation.</title>
        <authorList>
            <consortium name="The Broad Institute Genomics Platform"/>
            <consortium name="The Broad Institute Genome Sequencing Center for Infectious Disease"/>
            <person name="Wu L."/>
            <person name="Ma J."/>
        </authorList>
    </citation>
    <scope>NUCLEOTIDE SEQUENCE [LARGE SCALE GENOMIC DNA]</scope>
    <source>
        <strain evidence="3">CGMCC 1.15474</strain>
    </source>
</reference>
<keyword evidence="3" id="KW-1185">Reference proteome</keyword>
<organism evidence="2 3">
    <name type="scientific">Metabacillus endolithicus</name>
    <dbReference type="NCBI Taxonomy" id="1535204"/>
    <lineage>
        <taxon>Bacteria</taxon>
        <taxon>Bacillati</taxon>
        <taxon>Bacillota</taxon>
        <taxon>Bacilli</taxon>
        <taxon>Bacillales</taxon>
        <taxon>Bacillaceae</taxon>
        <taxon>Metabacillus</taxon>
    </lineage>
</organism>
<dbReference type="SUPFAM" id="SSF51735">
    <property type="entry name" value="NAD(P)-binding Rossmann-fold domains"/>
    <property type="match status" value="1"/>
</dbReference>
<dbReference type="Gene3D" id="3.40.50.720">
    <property type="entry name" value="NAD(P)-binding Rossmann-like Domain"/>
    <property type="match status" value="1"/>
</dbReference>
<evidence type="ECO:0000313" key="2">
    <source>
        <dbReference type="EMBL" id="MFD2216827.1"/>
    </source>
</evidence>
<dbReference type="PANTHER" id="PTHR43162:SF1">
    <property type="entry name" value="PRESTALK A DIFFERENTIATION PROTEIN A"/>
    <property type="match status" value="1"/>
</dbReference>
<dbReference type="RefSeq" id="WP_345740738.1">
    <property type="nucleotide sequence ID" value="NZ_CP095550.1"/>
</dbReference>
<proteinExistence type="predicted"/>
<dbReference type="PANTHER" id="PTHR43162">
    <property type="match status" value="1"/>
</dbReference>
<evidence type="ECO:0000259" key="1">
    <source>
        <dbReference type="Pfam" id="PF05368"/>
    </source>
</evidence>
<dbReference type="Proteomes" id="UP001597318">
    <property type="component" value="Unassembled WGS sequence"/>
</dbReference>
<dbReference type="Pfam" id="PF05368">
    <property type="entry name" value="NmrA"/>
    <property type="match status" value="1"/>
</dbReference>
<evidence type="ECO:0000313" key="3">
    <source>
        <dbReference type="Proteomes" id="UP001597318"/>
    </source>
</evidence>
<sequence length="203" mass="23625">MKILVTGFTGKMGSQVAEYLKDKGIPMVCGVRNVEKAKEKFGDSYEFVNLDFTDPSSFDEALSNVDRIFLLYPPGENLQFEIFLKKAREKGIQHIAYLSLKDVQFMPFIHHYKMEKLIRNSEIPYTFVRAGYFMQNLNDFLCKEIKERQRIFVPAGKGKTSFVDTRDLAEVSCISLIEKEISTKTKCMLLQEMKRSIFSRWQK</sequence>
<protein>
    <submittedName>
        <fullName evidence="2">NmrA family NAD(P)-binding protein</fullName>
    </submittedName>
</protein>
<dbReference type="InterPro" id="IPR051604">
    <property type="entry name" value="Ergot_Alk_Oxidoreductase"/>
</dbReference>
<dbReference type="InterPro" id="IPR008030">
    <property type="entry name" value="NmrA-like"/>
</dbReference>
<gene>
    <name evidence="2" type="ORF">ACFSKK_24465</name>
</gene>
<feature type="domain" description="NmrA-like" evidence="1">
    <location>
        <begin position="2"/>
        <end position="173"/>
    </location>
</feature>
<dbReference type="InterPro" id="IPR036291">
    <property type="entry name" value="NAD(P)-bd_dom_sf"/>
</dbReference>
<dbReference type="EMBL" id="JBHUIK010000009">
    <property type="protein sequence ID" value="MFD2216827.1"/>
    <property type="molecule type" value="Genomic_DNA"/>
</dbReference>
<name>A0ABW5C3C9_9BACI</name>
<accession>A0ABW5C3C9</accession>